<dbReference type="Pfam" id="PF02843">
    <property type="entry name" value="GARS_C"/>
    <property type="match status" value="1"/>
</dbReference>
<dbReference type="Pfam" id="PF01071">
    <property type="entry name" value="GARS_A"/>
    <property type="match status" value="1"/>
</dbReference>
<evidence type="ECO:0000313" key="14">
    <source>
        <dbReference type="EMBL" id="KTC75850.1"/>
    </source>
</evidence>
<dbReference type="SUPFAM" id="SSF52440">
    <property type="entry name" value="PreATP-grasp domain"/>
    <property type="match status" value="1"/>
</dbReference>
<evidence type="ECO:0000256" key="5">
    <source>
        <dbReference type="ARBA" id="ARBA00022741"/>
    </source>
</evidence>
<evidence type="ECO:0000256" key="12">
    <source>
        <dbReference type="PROSITE-ProRule" id="PRU00409"/>
    </source>
</evidence>
<dbReference type="Gene3D" id="3.90.600.10">
    <property type="entry name" value="Phosphoribosylglycinamide synthetase, C-terminal domain"/>
    <property type="match status" value="1"/>
</dbReference>
<sequence>MNILVIGSGAREHALIKALHRSPQNTSLFCYGTAINPGIHKLTVQYGVGDITDCAAVVSMAKLWGIELAIIGPEAPLEKGMADALWQAGIPTIGPKKELAQIETSKEFARDLMQKYHIAGLPRYQKFAALNHIETFLNELGEGNYVIKANGLMGGKGVKVAGEHLHSIAEALNFCQEILDKKQTILIEEKLIGQEFSFMCFADGKKLIPMPLVQDHKRAYNGDKGPNTGGMGSYSDTDHCLPFLTANEVQEALAINNAVFQALSAECGEPYIGILYGSFIATKNGIYVIEFNARFGDPEALNVLSILESDFVALCQAMVSNNLSADHVIFSKKATVCKYTVPEGYPDAPKKNFAVDFSKVVCQDHLYLSSVNQVDQQIIAEGSRTAAYVGIADSIFAAEMNAEDEISLIEGPLFHRQDIGTKKLIQQRIDHMQRIRTS</sequence>
<name>A0A0W0RXU0_LEGBO</name>
<evidence type="ECO:0000259" key="13">
    <source>
        <dbReference type="PROSITE" id="PS50975"/>
    </source>
</evidence>
<dbReference type="InterPro" id="IPR011054">
    <property type="entry name" value="Rudment_hybrid_motif"/>
</dbReference>
<dbReference type="PATRIC" id="fig|447.4.peg.727"/>
<dbReference type="Gene3D" id="3.30.1490.20">
    <property type="entry name" value="ATP-grasp fold, A domain"/>
    <property type="match status" value="1"/>
</dbReference>
<dbReference type="GO" id="GO:0046872">
    <property type="term" value="F:metal ion binding"/>
    <property type="evidence" value="ECO:0007669"/>
    <property type="project" value="InterPro"/>
</dbReference>
<dbReference type="SMART" id="SM01209">
    <property type="entry name" value="GARS_A"/>
    <property type="match status" value="1"/>
</dbReference>
<dbReference type="PANTHER" id="PTHR43472">
    <property type="entry name" value="PHOSPHORIBOSYLAMINE--GLYCINE LIGASE"/>
    <property type="match status" value="1"/>
</dbReference>
<protein>
    <recommendedName>
        <fullName evidence="3 11">Phosphoribosylamine--glycine ligase</fullName>
        <ecNumber evidence="3 11">6.3.4.13</ecNumber>
    </recommendedName>
    <alternativeName>
        <fullName evidence="11">GARS</fullName>
    </alternativeName>
    <alternativeName>
        <fullName evidence="9 11">Glycinamide ribonucleotide synthetase</fullName>
    </alternativeName>
    <alternativeName>
        <fullName evidence="10 11">Phosphoribosylglycinamide synthetase</fullName>
    </alternativeName>
</protein>
<evidence type="ECO:0000256" key="7">
    <source>
        <dbReference type="ARBA" id="ARBA00022840"/>
    </source>
</evidence>
<evidence type="ECO:0000313" key="15">
    <source>
        <dbReference type="Proteomes" id="UP000054695"/>
    </source>
</evidence>
<keyword evidence="5 12" id="KW-0547">Nucleotide-binding</keyword>
<dbReference type="PANTHER" id="PTHR43472:SF1">
    <property type="entry name" value="PHOSPHORIBOSYLAMINE--GLYCINE LIGASE, CHLOROPLASTIC"/>
    <property type="match status" value="1"/>
</dbReference>
<accession>A0A0W0RXU0</accession>
<keyword evidence="7 12" id="KW-0067">ATP-binding</keyword>
<reference evidence="14 15" key="1">
    <citation type="submission" date="2015-11" db="EMBL/GenBank/DDBJ databases">
        <title>Genomic analysis of 38 Legionella species identifies large and diverse effector repertoires.</title>
        <authorList>
            <person name="Burstein D."/>
            <person name="Amaro F."/>
            <person name="Zusman T."/>
            <person name="Lifshitz Z."/>
            <person name="Cohen O."/>
            <person name="Gilbert J.A."/>
            <person name="Pupko T."/>
            <person name="Shuman H.A."/>
            <person name="Segal G."/>
        </authorList>
    </citation>
    <scope>NUCLEOTIDE SEQUENCE [LARGE SCALE GENOMIC DNA]</scope>
    <source>
        <strain evidence="14 15">WIGA</strain>
    </source>
</reference>
<feature type="domain" description="ATP-grasp" evidence="13">
    <location>
        <begin position="110"/>
        <end position="320"/>
    </location>
</feature>
<dbReference type="RefSeq" id="WP_058458371.1">
    <property type="nucleotide sequence ID" value="NZ_CAAAIY010000014.1"/>
</dbReference>
<dbReference type="HAMAP" id="MF_00138">
    <property type="entry name" value="GARS"/>
    <property type="match status" value="1"/>
</dbReference>
<dbReference type="InterPro" id="IPR000115">
    <property type="entry name" value="PRibGlycinamide_synth"/>
</dbReference>
<evidence type="ECO:0000256" key="9">
    <source>
        <dbReference type="ARBA" id="ARBA00042242"/>
    </source>
</evidence>
<comment type="similarity">
    <text evidence="8 11">Belongs to the GARS family.</text>
</comment>
<dbReference type="GO" id="GO:0004637">
    <property type="term" value="F:phosphoribosylamine-glycine ligase activity"/>
    <property type="evidence" value="ECO:0007669"/>
    <property type="project" value="UniProtKB-UniRule"/>
</dbReference>
<comment type="caution">
    <text evidence="14">The sequence shown here is derived from an EMBL/GenBank/DDBJ whole genome shotgun (WGS) entry which is preliminary data.</text>
</comment>
<dbReference type="InterPro" id="IPR020562">
    <property type="entry name" value="PRibGlycinamide_synth_N"/>
</dbReference>
<evidence type="ECO:0000256" key="4">
    <source>
        <dbReference type="ARBA" id="ARBA00022598"/>
    </source>
</evidence>
<dbReference type="GO" id="GO:0009113">
    <property type="term" value="P:purine nucleobase biosynthetic process"/>
    <property type="evidence" value="ECO:0007669"/>
    <property type="project" value="InterPro"/>
</dbReference>
<dbReference type="InterPro" id="IPR020560">
    <property type="entry name" value="PRibGlycinamide_synth_C-dom"/>
</dbReference>
<organism evidence="14 15">
    <name type="scientific">Legionella bozemanae</name>
    <name type="common">Fluoribacter bozemanae</name>
    <dbReference type="NCBI Taxonomy" id="447"/>
    <lineage>
        <taxon>Bacteria</taxon>
        <taxon>Pseudomonadati</taxon>
        <taxon>Pseudomonadota</taxon>
        <taxon>Gammaproteobacteria</taxon>
        <taxon>Legionellales</taxon>
        <taxon>Legionellaceae</taxon>
        <taxon>Legionella</taxon>
    </lineage>
</organism>
<dbReference type="InterPro" id="IPR013815">
    <property type="entry name" value="ATP_grasp_subdomain_1"/>
</dbReference>
<evidence type="ECO:0000256" key="1">
    <source>
        <dbReference type="ARBA" id="ARBA00001936"/>
    </source>
</evidence>
<dbReference type="STRING" id="447.Lboz_0678"/>
<dbReference type="Gene3D" id="3.40.50.20">
    <property type="match status" value="1"/>
</dbReference>
<dbReference type="SUPFAM" id="SSF56059">
    <property type="entry name" value="Glutathione synthetase ATP-binding domain-like"/>
    <property type="match status" value="1"/>
</dbReference>
<evidence type="ECO:0000256" key="10">
    <source>
        <dbReference type="ARBA" id="ARBA00042864"/>
    </source>
</evidence>
<evidence type="ECO:0000256" key="2">
    <source>
        <dbReference type="ARBA" id="ARBA00005174"/>
    </source>
</evidence>
<proteinExistence type="inferred from homology"/>
<dbReference type="InterPro" id="IPR016185">
    <property type="entry name" value="PreATP-grasp_dom_sf"/>
</dbReference>
<keyword evidence="6 11" id="KW-0658">Purine biosynthesis</keyword>
<comment type="catalytic activity">
    <reaction evidence="11">
        <text>5-phospho-beta-D-ribosylamine + glycine + ATP = N(1)-(5-phospho-beta-D-ribosyl)glycinamide + ADP + phosphate + H(+)</text>
        <dbReference type="Rhea" id="RHEA:17453"/>
        <dbReference type="ChEBI" id="CHEBI:15378"/>
        <dbReference type="ChEBI" id="CHEBI:30616"/>
        <dbReference type="ChEBI" id="CHEBI:43474"/>
        <dbReference type="ChEBI" id="CHEBI:57305"/>
        <dbReference type="ChEBI" id="CHEBI:58681"/>
        <dbReference type="ChEBI" id="CHEBI:143788"/>
        <dbReference type="ChEBI" id="CHEBI:456216"/>
        <dbReference type="EC" id="6.3.4.13"/>
    </reaction>
</comment>
<evidence type="ECO:0000256" key="6">
    <source>
        <dbReference type="ARBA" id="ARBA00022755"/>
    </source>
</evidence>
<dbReference type="SUPFAM" id="SSF51246">
    <property type="entry name" value="Rudiment single hybrid motif"/>
    <property type="match status" value="1"/>
</dbReference>
<dbReference type="Gene3D" id="3.30.470.20">
    <property type="entry name" value="ATP-grasp fold, B domain"/>
    <property type="match status" value="1"/>
</dbReference>
<dbReference type="UniPathway" id="UPA00074">
    <property type="reaction ID" value="UER00125"/>
</dbReference>
<dbReference type="GO" id="GO:0005524">
    <property type="term" value="F:ATP binding"/>
    <property type="evidence" value="ECO:0007669"/>
    <property type="project" value="UniProtKB-UniRule"/>
</dbReference>
<dbReference type="GO" id="GO:0006189">
    <property type="term" value="P:'de novo' IMP biosynthetic process"/>
    <property type="evidence" value="ECO:0007669"/>
    <property type="project" value="UniProtKB-UniRule"/>
</dbReference>
<dbReference type="InterPro" id="IPR037123">
    <property type="entry name" value="PRibGlycinamide_synth_C_sf"/>
</dbReference>
<keyword evidence="4 11" id="KW-0436">Ligase</keyword>
<comment type="pathway">
    <text evidence="2 11">Purine metabolism; IMP biosynthesis via de novo pathway; N(1)-(5-phospho-D-ribosyl)glycinamide from 5-phospho-alpha-D-ribose 1-diphosphate: step 2/2.</text>
</comment>
<keyword evidence="15" id="KW-1185">Reference proteome</keyword>
<dbReference type="Pfam" id="PF02844">
    <property type="entry name" value="GARS_N"/>
    <property type="match status" value="1"/>
</dbReference>
<dbReference type="SMART" id="SM01210">
    <property type="entry name" value="GARS_C"/>
    <property type="match status" value="1"/>
</dbReference>
<comment type="cofactor">
    <cofactor evidence="1">
        <name>Mn(2+)</name>
        <dbReference type="ChEBI" id="CHEBI:29035"/>
    </cofactor>
</comment>
<dbReference type="NCBIfam" id="TIGR00877">
    <property type="entry name" value="purD"/>
    <property type="match status" value="1"/>
</dbReference>
<evidence type="ECO:0000256" key="8">
    <source>
        <dbReference type="ARBA" id="ARBA00038345"/>
    </source>
</evidence>
<dbReference type="AlphaFoldDB" id="A0A0W0RXU0"/>
<evidence type="ECO:0000256" key="11">
    <source>
        <dbReference type="HAMAP-Rule" id="MF_00138"/>
    </source>
</evidence>
<dbReference type="EMBL" id="LNXU01000007">
    <property type="protein sequence ID" value="KTC75850.1"/>
    <property type="molecule type" value="Genomic_DNA"/>
</dbReference>
<gene>
    <name evidence="11 14" type="primary">purD</name>
    <name evidence="14" type="ORF">Lboz_0678</name>
</gene>
<dbReference type="OrthoDB" id="9807240at2"/>
<dbReference type="EC" id="6.3.4.13" evidence="3 11"/>
<dbReference type="PROSITE" id="PS50975">
    <property type="entry name" value="ATP_GRASP"/>
    <property type="match status" value="1"/>
</dbReference>
<evidence type="ECO:0000256" key="3">
    <source>
        <dbReference type="ARBA" id="ARBA00013255"/>
    </source>
</evidence>
<dbReference type="Proteomes" id="UP000054695">
    <property type="component" value="Unassembled WGS sequence"/>
</dbReference>
<dbReference type="InterPro" id="IPR020561">
    <property type="entry name" value="PRibGlycinamid_synth_ATP-grasp"/>
</dbReference>
<dbReference type="InterPro" id="IPR011761">
    <property type="entry name" value="ATP-grasp"/>
</dbReference>